<dbReference type="Gene3D" id="1.10.10.10">
    <property type="entry name" value="Winged helix-like DNA-binding domain superfamily/Winged helix DNA-binding domain"/>
    <property type="match status" value="1"/>
</dbReference>
<dbReference type="Pfam" id="PF01380">
    <property type="entry name" value="SIS"/>
    <property type="match status" value="1"/>
</dbReference>
<dbReference type="InterPro" id="IPR000281">
    <property type="entry name" value="HTH_RpiR"/>
</dbReference>
<keyword evidence="1" id="KW-0805">Transcription regulation</keyword>
<keyword evidence="3" id="KW-0804">Transcription</keyword>
<feature type="domain" description="HTH rpiR-type" evidence="4">
    <location>
        <begin position="1"/>
        <end position="77"/>
    </location>
</feature>
<dbReference type="STRING" id="402384.HM131_05195"/>
<keyword evidence="7" id="KW-1185">Reference proteome</keyword>
<keyword evidence="2" id="KW-0238">DNA-binding</keyword>
<evidence type="ECO:0008006" key="8">
    <source>
        <dbReference type="Google" id="ProtNLM"/>
    </source>
</evidence>
<sequence>MNLKDRAHKYEYKLNDTDDQIIDYIMDHKNEVIQMSIQMLAETLYTVPNTIIRLSKKLGYDGFSQLKNHLKEEVKEEGSSEGSTVESNIKRTMELVDYDRLNKVADHLHKARRIYIFGVGDTLPFCEILSTHLKIGGKTAEHFLHRHDAVYAVNHAKNQDVLVVLSMSGETKQILEIAELAKEKEVLVISLTHFDRNSLQKIADLNLFFHSPKKKLENYNVSDKTPMMFMLQILSNIFWEAK</sequence>
<dbReference type="GO" id="GO:0003677">
    <property type="term" value="F:DNA binding"/>
    <property type="evidence" value="ECO:0007669"/>
    <property type="project" value="UniProtKB-KW"/>
</dbReference>
<dbReference type="PROSITE" id="PS51071">
    <property type="entry name" value="HTH_RPIR"/>
    <property type="match status" value="1"/>
</dbReference>
<dbReference type="Pfam" id="PF01418">
    <property type="entry name" value="HTH_6"/>
    <property type="match status" value="1"/>
</dbReference>
<dbReference type="RefSeq" id="WP_085028631.1">
    <property type="nucleotide sequence ID" value="NZ_CP020772.1"/>
</dbReference>
<evidence type="ECO:0000256" key="2">
    <source>
        <dbReference type="ARBA" id="ARBA00023125"/>
    </source>
</evidence>
<accession>A0A1W5ZSP0</accession>
<dbReference type="GO" id="GO:0097367">
    <property type="term" value="F:carbohydrate derivative binding"/>
    <property type="evidence" value="ECO:0007669"/>
    <property type="project" value="InterPro"/>
</dbReference>
<dbReference type="GO" id="GO:1901135">
    <property type="term" value="P:carbohydrate derivative metabolic process"/>
    <property type="evidence" value="ECO:0007669"/>
    <property type="project" value="InterPro"/>
</dbReference>
<dbReference type="PROSITE" id="PS51464">
    <property type="entry name" value="SIS"/>
    <property type="match status" value="1"/>
</dbReference>
<organism evidence="6 7">
    <name type="scientific">Halobacillus mangrovi</name>
    <dbReference type="NCBI Taxonomy" id="402384"/>
    <lineage>
        <taxon>Bacteria</taxon>
        <taxon>Bacillati</taxon>
        <taxon>Bacillota</taxon>
        <taxon>Bacilli</taxon>
        <taxon>Bacillales</taxon>
        <taxon>Bacillaceae</taxon>
        <taxon>Halobacillus</taxon>
    </lineage>
</organism>
<dbReference type="SUPFAM" id="SSF53697">
    <property type="entry name" value="SIS domain"/>
    <property type="match status" value="1"/>
</dbReference>
<reference evidence="6 7" key="1">
    <citation type="submission" date="2017-04" db="EMBL/GenBank/DDBJ databases">
        <title>The whole genome sequencing and assembly of Halobacillus mangrovi strain.</title>
        <authorList>
            <person name="Lee S.-J."/>
            <person name="Park M.-K."/>
            <person name="Kim J.-Y."/>
            <person name="Lee Y.-J."/>
            <person name="Yi H."/>
            <person name="Bahn Y.-S."/>
            <person name="Kim J.F."/>
            <person name="Lee D.-W."/>
        </authorList>
    </citation>
    <scope>NUCLEOTIDE SEQUENCE [LARGE SCALE GENOMIC DNA]</scope>
    <source>
        <strain evidence="6 7">KTB 131</strain>
    </source>
</reference>
<feature type="domain" description="SIS" evidence="5">
    <location>
        <begin position="104"/>
        <end position="242"/>
    </location>
</feature>
<dbReference type="InterPro" id="IPR009057">
    <property type="entry name" value="Homeodomain-like_sf"/>
</dbReference>
<dbReference type="InterPro" id="IPR036388">
    <property type="entry name" value="WH-like_DNA-bd_sf"/>
</dbReference>
<proteinExistence type="predicted"/>
<dbReference type="InterPro" id="IPR046348">
    <property type="entry name" value="SIS_dom_sf"/>
</dbReference>
<dbReference type="Gene3D" id="3.40.50.10490">
    <property type="entry name" value="Glucose-6-phosphate isomerase like protein, domain 1"/>
    <property type="match status" value="1"/>
</dbReference>
<dbReference type="EMBL" id="CP020772">
    <property type="protein sequence ID" value="ARI76267.1"/>
    <property type="molecule type" value="Genomic_DNA"/>
</dbReference>
<evidence type="ECO:0000259" key="5">
    <source>
        <dbReference type="PROSITE" id="PS51464"/>
    </source>
</evidence>
<name>A0A1W5ZSP0_9BACI</name>
<evidence type="ECO:0000256" key="3">
    <source>
        <dbReference type="ARBA" id="ARBA00023163"/>
    </source>
</evidence>
<evidence type="ECO:0000313" key="7">
    <source>
        <dbReference type="Proteomes" id="UP000192527"/>
    </source>
</evidence>
<dbReference type="OrthoDB" id="6590756at2"/>
<protein>
    <recommendedName>
        <fullName evidence="8">RpiR family transcriptional regulator</fullName>
    </recommendedName>
</protein>
<dbReference type="PANTHER" id="PTHR30514:SF1">
    <property type="entry name" value="HTH-TYPE TRANSCRIPTIONAL REGULATOR HEXR-RELATED"/>
    <property type="match status" value="1"/>
</dbReference>
<dbReference type="InterPro" id="IPR035472">
    <property type="entry name" value="RpiR-like_SIS"/>
</dbReference>
<dbReference type="SUPFAM" id="SSF46689">
    <property type="entry name" value="Homeodomain-like"/>
    <property type="match status" value="1"/>
</dbReference>
<dbReference type="KEGG" id="hmn:HM131_05195"/>
<dbReference type="Proteomes" id="UP000192527">
    <property type="component" value="Chromosome"/>
</dbReference>
<dbReference type="AlphaFoldDB" id="A0A1W5ZSP0"/>
<gene>
    <name evidence="6" type="ORF">HM131_05195</name>
</gene>
<dbReference type="GO" id="GO:0003700">
    <property type="term" value="F:DNA-binding transcription factor activity"/>
    <property type="evidence" value="ECO:0007669"/>
    <property type="project" value="InterPro"/>
</dbReference>
<dbReference type="PANTHER" id="PTHR30514">
    <property type="entry name" value="GLUCOKINASE"/>
    <property type="match status" value="1"/>
</dbReference>
<dbReference type="CDD" id="cd05013">
    <property type="entry name" value="SIS_RpiR"/>
    <property type="match status" value="1"/>
</dbReference>
<dbReference type="InterPro" id="IPR001347">
    <property type="entry name" value="SIS_dom"/>
</dbReference>
<dbReference type="InterPro" id="IPR047640">
    <property type="entry name" value="RpiR-like"/>
</dbReference>
<evidence type="ECO:0000259" key="4">
    <source>
        <dbReference type="PROSITE" id="PS51071"/>
    </source>
</evidence>
<evidence type="ECO:0000256" key="1">
    <source>
        <dbReference type="ARBA" id="ARBA00023015"/>
    </source>
</evidence>
<evidence type="ECO:0000313" key="6">
    <source>
        <dbReference type="EMBL" id="ARI76267.1"/>
    </source>
</evidence>